<dbReference type="OrthoDB" id="2146116at2759"/>
<evidence type="ECO:0000256" key="8">
    <source>
        <dbReference type="ARBA" id="ARBA00022989"/>
    </source>
</evidence>
<feature type="compositionally biased region" description="Polar residues" evidence="11">
    <location>
        <begin position="1"/>
        <end position="12"/>
    </location>
</feature>
<dbReference type="Proteomes" id="UP000053958">
    <property type="component" value="Unassembled WGS sequence"/>
</dbReference>
<comment type="function">
    <text evidence="10">Serine protease involved in intramembrane proteolysis.</text>
</comment>
<keyword evidence="6 10" id="KW-0378">Hydrolase</keyword>
<dbReference type="GO" id="GO:0016020">
    <property type="term" value="C:membrane"/>
    <property type="evidence" value="ECO:0007669"/>
    <property type="project" value="UniProtKB-SubCell"/>
</dbReference>
<feature type="transmembrane region" description="Helical" evidence="10">
    <location>
        <begin position="127"/>
        <end position="147"/>
    </location>
</feature>
<dbReference type="Gene3D" id="1.20.1540.10">
    <property type="entry name" value="Rhomboid-like"/>
    <property type="match status" value="1"/>
</dbReference>
<keyword evidence="4 10" id="KW-0645">Protease</keyword>
<comment type="catalytic activity">
    <reaction evidence="1 10">
        <text>Cleaves type-1 transmembrane domains using a catalytic dyad composed of serine and histidine that are contributed by different transmembrane domains.</text>
        <dbReference type="EC" id="3.4.21.105"/>
    </reaction>
</comment>
<dbReference type="EMBL" id="LASV01000412">
    <property type="protein sequence ID" value="KKA18837.1"/>
    <property type="molecule type" value="Genomic_DNA"/>
</dbReference>
<dbReference type="InterPro" id="IPR035952">
    <property type="entry name" value="Rhomboid-like_sf"/>
</dbReference>
<keyword evidence="9 10" id="KW-0472">Membrane</keyword>
<feature type="domain" description="Peptidase S54 rhomboid" evidence="12">
    <location>
        <begin position="244"/>
        <end position="382"/>
    </location>
</feature>
<evidence type="ECO:0000256" key="2">
    <source>
        <dbReference type="ARBA" id="ARBA00004141"/>
    </source>
</evidence>
<dbReference type="GeneID" id="25319481"/>
<evidence type="ECO:0000256" key="9">
    <source>
        <dbReference type="ARBA" id="ARBA00023136"/>
    </source>
</evidence>
<evidence type="ECO:0000256" key="4">
    <source>
        <dbReference type="ARBA" id="ARBA00022670"/>
    </source>
</evidence>
<proteinExistence type="inferred from homology"/>
<feature type="region of interest" description="Disordered" evidence="11">
    <location>
        <begin position="1"/>
        <end position="112"/>
    </location>
</feature>
<comment type="caution">
    <text evidence="10">Lacks conserved residue(s) required for the propagation of feature annotation.</text>
</comment>
<feature type="transmembrane region" description="Helical" evidence="10">
    <location>
        <begin position="342"/>
        <end position="358"/>
    </location>
</feature>
<evidence type="ECO:0000313" key="13">
    <source>
        <dbReference type="EMBL" id="KKA18837.1"/>
    </source>
</evidence>
<evidence type="ECO:0000256" key="10">
    <source>
        <dbReference type="RuleBase" id="RU362115"/>
    </source>
</evidence>
<reference evidence="13 14" key="1">
    <citation type="submission" date="2015-04" db="EMBL/GenBank/DDBJ databases">
        <authorList>
            <person name="Heijne W.H."/>
            <person name="Fedorova N.D."/>
            <person name="Nierman W.C."/>
            <person name="Vollebregt A.W."/>
            <person name="Zhao Z."/>
            <person name="Wu L."/>
            <person name="Kumar M."/>
            <person name="Stam H."/>
            <person name="van den Berg M.A."/>
            <person name="Pel H.J."/>
        </authorList>
    </citation>
    <scope>NUCLEOTIDE SEQUENCE [LARGE SCALE GENOMIC DNA]</scope>
    <source>
        <strain evidence="13 14">CBS 393.64</strain>
    </source>
</reference>
<protein>
    <recommendedName>
        <fullName evidence="10">Rhomboid-type serine protease</fullName>
        <ecNumber evidence="10">3.4.21.105</ecNumber>
    </recommendedName>
</protein>
<evidence type="ECO:0000313" key="14">
    <source>
        <dbReference type="Proteomes" id="UP000053958"/>
    </source>
</evidence>
<comment type="subcellular location">
    <subcellularLocation>
        <location evidence="2 10">Membrane</location>
        <topology evidence="2 10">Multi-pass membrane protein</topology>
    </subcellularLocation>
</comment>
<name>A0A0F4YKL4_RASE3</name>
<evidence type="ECO:0000256" key="7">
    <source>
        <dbReference type="ARBA" id="ARBA00022825"/>
    </source>
</evidence>
<gene>
    <name evidence="13" type="ORF">T310_7205</name>
</gene>
<dbReference type="InterPro" id="IPR022764">
    <property type="entry name" value="Peptidase_S54_rhomboid_dom"/>
</dbReference>
<comment type="similarity">
    <text evidence="3 10">Belongs to the peptidase S54 family.</text>
</comment>
<dbReference type="STRING" id="1408163.A0A0F4YKL4"/>
<evidence type="ECO:0000256" key="6">
    <source>
        <dbReference type="ARBA" id="ARBA00022801"/>
    </source>
</evidence>
<dbReference type="GO" id="GO:0004252">
    <property type="term" value="F:serine-type endopeptidase activity"/>
    <property type="evidence" value="ECO:0007669"/>
    <property type="project" value="InterPro"/>
</dbReference>
<keyword evidence="14" id="KW-1185">Reference proteome</keyword>
<dbReference type="AlphaFoldDB" id="A0A0F4YKL4"/>
<evidence type="ECO:0000259" key="12">
    <source>
        <dbReference type="Pfam" id="PF01694"/>
    </source>
</evidence>
<dbReference type="GO" id="GO:0006508">
    <property type="term" value="P:proteolysis"/>
    <property type="evidence" value="ECO:0007669"/>
    <property type="project" value="UniProtKB-KW"/>
</dbReference>
<evidence type="ECO:0000256" key="1">
    <source>
        <dbReference type="ARBA" id="ARBA00000156"/>
    </source>
</evidence>
<dbReference type="RefSeq" id="XP_013325449.1">
    <property type="nucleotide sequence ID" value="XM_013469995.1"/>
</dbReference>
<accession>A0A0F4YKL4</accession>
<dbReference type="Pfam" id="PF01694">
    <property type="entry name" value="Rhomboid"/>
    <property type="match status" value="1"/>
</dbReference>
<keyword evidence="5 10" id="KW-0812">Transmembrane</keyword>
<evidence type="ECO:0000256" key="5">
    <source>
        <dbReference type="ARBA" id="ARBA00022692"/>
    </source>
</evidence>
<keyword evidence="7 10" id="KW-0720">Serine protease</keyword>
<feature type="transmembrane region" description="Helical" evidence="10">
    <location>
        <begin position="311"/>
        <end position="330"/>
    </location>
</feature>
<feature type="transmembrane region" description="Helical" evidence="10">
    <location>
        <begin position="287"/>
        <end position="305"/>
    </location>
</feature>
<comment type="caution">
    <text evidence="13">The sequence shown here is derived from an EMBL/GenBank/DDBJ whole genome shotgun (WGS) entry which is preliminary data.</text>
</comment>
<evidence type="ECO:0000256" key="3">
    <source>
        <dbReference type="ARBA" id="ARBA00009045"/>
    </source>
</evidence>
<dbReference type="PANTHER" id="PTHR22936:SF69">
    <property type="entry name" value="RHOMBOID-LIKE PROTEIN"/>
    <property type="match status" value="1"/>
</dbReference>
<sequence>MAANDYYNSFRNEPSHGQYAPYDGYHHPPSNNPPSLSPYDPHSDPYNHRHSQNSFTSDHHYDTVGGGNHGPDQYAEDIPLKPNAQQPPQVPEPDWMHQNTQYHPEVPLSPDTDARARRRRGFFKKKIAWVTYLLTIIDVAVFIGELVKNAQLTGSPIEIHPTFNPMIGPSPYVQINMGARFVPCMKNVPGVQDNQQVIYWNCPNSTSTDSNDPSNRCTLSELCGFGGVPNPHPGGSLNDRPEPNQWFRFIIPMFLHGGIIHIGFNMLMQMTMGADMERNIGWWRYGLVYLSSGIFGFVLGGNYAAQGITSTGASGSLFGIMALFLLDLLYTWRERRNPMVELIFMILEVGISFALGLLPGLDNFSHIGGFIMGLAMGLCMMRSPNYIRERIGLPRTPYVAMSGGAGPGRAEDEDKDRAFISSQPLRFFQGRKPLWWAWWLVRAGALVAVVIGFIVLLTNFYKYPQSNCSWCYRLSCLPIKNWCSLGNLQLTPT</sequence>
<keyword evidence="8 10" id="KW-1133">Transmembrane helix</keyword>
<dbReference type="EC" id="3.4.21.105" evidence="10"/>
<evidence type="ECO:0000256" key="11">
    <source>
        <dbReference type="SAM" id="MobiDB-lite"/>
    </source>
</evidence>
<dbReference type="InterPro" id="IPR002610">
    <property type="entry name" value="Peptidase_S54_rhomboid-like"/>
</dbReference>
<feature type="transmembrane region" description="Helical" evidence="10">
    <location>
        <begin position="246"/>
        <end position="267"/>
    </location>
</feature>
<dbReference type="PANTHER" id="PTHR22936">
    <property type="entry name" value="RHOMBOID-RELATED"/>
    <property type="match status" value="1"/>
</dbReference>
<feature type="transmembrane region" description="Helical" evidence="10">
    <location>
        <begin position="436"/>
        <end position="461"/>
    </location>
</feature>
<dbReference type="SUPFAM" id="SSF144091">
    <property type="entry name" value="Rhomboid-like"/>
    <property type="match status" value="1"/>
</dbReference>
<organism evidence="13 14">
    <name type="scientific">Rasamsonia emersonii (strain ATCC 16479 / CBS 393.64 / IMI 116815)</name>
    <dbReference type="NCBI Taxonomy" id="1408163"/>
    <lineage>
        <taxon>Eukaryota</taxon>
        <taxon>Fungi</taxon>
        <taxon>Dikarya</taxon>
        <taxon>Ascomycota</taxon>
        <taxon>Pezizomycotina</taxon>
        <taxon>Eurotiomycetes</taxon>
        <taxon>Eurotiomycetidae</taxon>
        <taxon>Eurotiales</taxon>
        <taxon>Trichocomaceae</taxon>
        <taxon>Rasamsonia</taxon>
    </lineage>
</organism>